<feature type="domain" description="DUF218" evidence="1">
    <location>
        <begin position="16"/>
        <end position="148"/>
    </location>
</feature>
<dbReference type="InterPro" id="IPR014729">
    <property type="entry name" value="Rossmann-like_a/b/a_fold"/>
</dbReference>
<dbReference type="InterPro" id="IPR051599">
    <property type="entry name" value="Cell_Envelope_Assoc"/>
</dbReference>
<dbReference type="EMBL" id="UOGE01000097">
    <property type="protein sequence ID" value="VAX24801.1"/>
    <property type="molecule type" value="Genomic_DNA"/>
</dbReference>
<dbReference type="AlphaFoldDB" id="A0A3B1CE08"/>
<evidence type="ECO:0000313" key="2">
    <source>
        <dbReference type="EMBL" id="VAX24801.1"/>
    </source>
</evidence>
<dbReference type="GO" id="GO:0043164">
    <property type="term" value="P:Gram-negative-bacterium-type cell wall biogenesis"/>
    <property type="evidence" value="ECO:0007669"/>
    <property type="project" value="TreeGrafter"/>
</dbReference>
<dbReference type="PANTHER" id="PTHR30336">
    <property type="entry name" value="INNER MEMBRANE PROTEIN, PROBABLE PERMEASE"/>
    <property type="match status" value="1"/>
</dbReference>
<dbReference type="PANTHER" id="PTHR30336:SF4">
    <property type="entry name" value="ENVELOPE BIOGENESIS FACTOR ELYC"/>
    <property type="match status" value="1"/>
</dbReference>
<evidence type="ECO:0000259" key="1">
    <source>
        <dbReference type="Pfam" id="PF02698"/>
    </source>
</evidence>
<gene>
    <name evidence="2" type="ORF">MNBD_NITROSPINAE02-221</name>
</gene>
<dbReference type="GO" id="GO:0000270">
    <property type="term" value="P:peptidoglycan metabolic process"/>
    <property type="evidence" value="ECO:0007669"/>
    <property type="project" value="TreeGrafter"/>
</dbReference>
<dbReference type="CDD" id="cd06259">
    <property type="entry name" value="YdcF-like"/>
    <property type="match status" value="1"/>
</dbReference>
<organism evidence="2">
    <name type="scientific">hydrothermal vent metagenome</name>
    <dbReference type="NCBI Taxonomy" id="652676"/>
    <lineage>
        <taxon>unclassified sequences</taxon>
        <taxon>metagenomes</taxon>
        <taxon>ecological metagenomes</taxon>
    </lineage>
</organism>
<dbReference type="InterPro" id="IPR003848">
    <property type="entry name" value="DUF218"/>
</dbReference>
<accession>A0A3B1CE08</accession>
<sequence length="185" mass="20784">MALKWLETAPYSDKADYIVLLPAGGIPGPTMLMRAYKTAQESRKNRKAKIILSNIVDTTLEKSTIWSIREELVARGVPAKRIIFEKKAKSTSDHAKYIKEDGIGDYKNDSYLIITSPSHVKRSILTFRAQGFGHIYAVSATARSDVEDLGGMQYARYHFWGSLKLSVDVIRELLAIGWYKVTGRA</sequence>
<dbReference type="Pfam" id="PF02698">
    <property type="entry name" value="DUF218"/>
    <property type="match status" value="1"/>
</dbReference>
<dbReference type="GO" id="GO:0005886">
    <property type="term" value="C:plasma membrane"/>
    <property type="evidence" value="ECO:0007669"/>
    <property type="project" value="TreeGrafter"/>
</dbReference>
<protein>
    <recommendedName>
        <fullName evidence="1">DUF218 domain-containing protein</fullName>
    </recommendedName>
</protein>
<name>A0A3B1CE08_9ZZZZ</name>
<dbReference type="Gene3D" id="3.40.50.620">
    <property type="entry name" value="HUPs"/>
    <property type="match status" value="1"/>
</dbReference>
<proteinExistence type="predicted"/>
<reference evidence="2" key="1">
    <citation type="submission" date="2018-06" db="EMBL/GenBank/DDBJ databases">
        <authorList>
            <person name="Zhirakovskaya E."/>
        </authorList>
    </citation>
    <scope>NUCLEOTIDE SEQUENCE</scope>
</reference>